<name>A0A927F1H5_9ACTN</name>
<dbReference type="Pfam" id="PF00583">
    <property type="entry name" value="Acetyltransf_1"/>
    <property type="match status" value="1"/>
</dbReference>
<evidence type="ECO:0000313" key="7">
    <source>
        <dbReference type="Proteomes" id="UP000632289"/>
    </source>
</evidence>
<feature type="domain" description="N-acetyltransferase" evidence="5">
    <location>
        <begin position="1"/>
        <end position="171"/>
    </location>
</feature>
<dbReference type="RefSeq" id="WP_191211010.1">
    <property type="nucleotide sequence ID" value="NZ_BAABKL010000033.1"/>
</dbReference>
<evidence type="ECO:0000259" key="5">
    <source>
        <dbReference type="PROSITE" id="PS51186"/>
    </source>
</evidence>
<dbReference type="Proteomes" id="UP000632289">
    <property type="component" value="Unassembled WGS sequence"/>
</dbReference>
<dbReference type="InterPro" id="IPR000182">
    <property type="entry name" value="GNAT_dom"/>
</dbReference>
<dbReference type="PANTHER" id="PTHR10545">
    <property type="entry name" value="DIAMINE N-ACETYLTRANSFERASE"/>
    <property type="match status" value="1"/>
</dbReference>
<dbReference type="GO" id="GO:0008080">
    <property type="term" value="F:N-acetyltransferase activity"/>
    <property type="evidence" value="ECO:0007669"/>
    <property type="project" value="TreeGrafter"/>
</dbReference>
<dbReference type="Gene3D" id="3.40.630.30">
    <property type="match status" value="1"/>
</dbReference>
<dbReference type="InterPro" id="IPR051016">
    <property type="entry name" value="Diverse_Substrate_AcTransf"/>
</dbReference>
<comment type="caution">
    <text evidence="6">The sequence shown here is derived from an EMBL/GenBank/DDBJ whole genome shotgun (WGS) entry which is preliminary data.</text>
</comment>
<dbReference type="AlphaFoldDB" id="A0A927F1H5"/>
<accession>A0A927F1H5</accession>
<evidence type="ECO:0000313" key="6">
    <source>
        <dbReference type="EMBL" id="MBD3933723.1"/>
    </source>
</evidence>
<gene>
    <name evidence="6" type="ORF">IF129_19460</name>
</gene>
<feature type="region of interest" description="Disordered" evidence="4">
    <location>
        <begin position="170"/>
        <end position="200"/>
    </location>
</feature>
<dbReference type="SUPFAM" id="SSF55729">
    <property type="entry name" value="Acyl-CoA N-acyltransferases (Nat)"/>
    <property type="match status" value="1"/>
</dbReference>
<reference evidence="6" key="1">
    <citation type="submission" date="2020-09" db="EMBL/GenBank/DDBJ databases">
        <title>Secondary metabolite and genome analysis of marine Streptomyces chumphonensis KK1-2T.</title>
        <authorList>
            <person name="Phongsopitanun W."/>
            <person name="Kanchanasin P."/>
            <person name="Pittayakhajonwut P."/>
            <person name="Suwanborirux K."/>
            <person name="Tanasupawat S."/>
        </authorList>
    </citation>
    <scope>NUCLEOTIDE SEQUENCE</scope>
    <source>
        <strain evidence="6">KK1-2</strain>
    </source>
</reference>
<dbReference type="PROSITE" id="PS51186">
    <property type="entry name" value="GNAT"/>
    <property type="match status" value="1"/>
</dbReference>
<keyword evidence="2" id="KW-0808">Transferase</keyword>
<organism evidence="6 7">
    <name type="scientific">Streptomyces chumphonensis</name>
    <dbReference type="NCBI Taxonomy" id="1214925"/>
    <lineage>
        <taxon>Bacteria</taxon>
        <taxon>Bacillati</taxon>
        <taxon>Actinomycetota</taxon>
        <taxon>Actinomycetes</taxon>
        <taxon>Kitasatosporales</taxon>
        <taxon>Streptomycetaceae</taxon>
        <taxon>Streptomyces</taxon>
    </lineage>
</organism>
<dbReference type="CDD" id="cd04301">
    <property type="entry name" value="NAT_SF"/>
    <property type="match status" value="1"/>
</dbReference>
<evidence type="ECO:0000256" key="1">
    <source>
        <dbReference type="ARBA" id="ARBA00008694"/>
    </source>
</evidence>
<protein>
    <submittedName>
        <fullName evidence="6">GNAT family N-acetyltransferase</fullName>
    </submittedName>
</protein>
<evidence type="ECO:0000256" key="2">
    <source>
        <dbReference type="ARBA" id="ARBA00022679"/>
    </source>
</evidence>
<dbReference type="EMBL" id="JACXYU010000011">
    <property type="protein sequence ID" value="MBD3933723.1"/>
    <property type="molecule type" value="Genomic_DNA"/>
</dbReference>
<dbReference type="FunFam" id="3.40.630.30:FF:000064">
    <property type="entry name" value="GNAT family acetyltransferase"/>
    <property type="match status" value="1"/>
</dbReference>
<comment type="similarity">
    <text evidence="1">Belongs to the acetyltransferase family.</text>
</comment>
<keyword evidence="3" id="KW-0012">Acyltransferase</keyword>
<evidence type="ECO:0000256" key="4">
    <source>
        <dbReference type="SAM" id="MobiDB-lite"/>
    </source>
</evidence>
<proteinExistence type="inferred from homology"/>
<evidence type="ECO:0000256" key="3">
    <source>
        <dbReference type="ARBA" id="ARBA00023315"/>
    </source>
</evidence>
<sequence length="200" mass="21624">MIRAATPADVPVILEMIRELAAYERAAEHAHATEEQLHEALFGARPAVYALIAETAGTDGTPGADGGTGTAGGEPVGFALWFRNFSTWTGTHGVYLEDLYVRPAARGAGHGRALLAELARICVERGYRRFEWWVLDWNRPSIDFYRSLGAEPMDEWTVFRMSGEPLRALAADAARAEEPDPRAGSGPVTGGRAEARSNAA</sequence>
<dbReference type="InterPro" id="IPR016181">
    <property type="entry name" value="Acyl_CoA_acyltransferase"/>
</dbReference>
<keyword evidence="7" id="KW-1185">Reference proteome</keyword>
<dbReference type="PANTHER" id="PTHR10545:SF29">
    <property type="entry name" value="GH14572P-RELATED"/>
    <property type="match status" value="1"/>
</dbReference>